<protein>
    <submittedName>
        <fullName evidence="2">DUF397 domain-containing protein</fullName>
    </submittedName>
</protein>
<dbReference type="EMBL" id="JBHUKR010000004">
    <property type="protein sequence ID" value="MFD2415939.1"/>
    <property type="molecule type" value="Genomic_DNA"/>
</dbReference>
<comment type="caution">
    <text evidence="2">The sequence shown here is derived from an EMBL/GenBank/DDBJ whole genome shotgun (WGS) entry which is preliminary data.</text>
</comment>
<feature type="domain" description="DUF397" evidence="1">
    <location>
        <begin position="15"/>
        <end position="67"/>
    </location>
</feature>
<dbReference type="Pfam" id="PF04149">
    <property type="entry name" value="DUF397"/>
    <property type="match status" value="1"/>
</dbReference>
<dbReference type="InterPro" id="IPR007278">
    <property type="entry name" value="DUF397"/>
</dbReference>
<reference evidence="3" key="1">
    <citation type="journal article" date="2019" name="Int. J. Syst. Evol. Microbiol.">
        <title>The Global Catalogue of Microorganisms (GCM) 10K type strain sequencing project: providing services to taxonomists for standard genome sequencing and annotation.</title>
        <authorList>
            <consortium name="The Broad Institute Genomics Platform"/>
            <consortium name="The Broad Institute Genome Sequencing Center for Infectious Disease"/>
            <person name="Wu L."/>
            <person name="Ma J."/>
        </authorList>
    </citation>
    <scope>NUCLEOTIDE SEQUENCE [LARGE SCALE GENOMIC DNA]</scope>
    <source>
        <strain evidence="3">CGMCC 4.7645</strain>
    </source>
</reference>
<gene>
    <name evidence="2" type="ORF">ACFSXZ_06320</name>
</gene>
<evidence type="ECO:0000313" key="3">
    <source>
        <dbReference type="Proteomes" id="UP001597417"/>
    </source>
</evidence>
<proteinExistence type="predicted"/>
<dbReference type="RefSeq" id="WP_378262196.1">
    <property type="nucleotide sequence ID" value="NZ_JBHUKR010000004.1"/>
</dbReference>
<evidence type="ECO:0000313" key="2">
    <source>
        <dbReference type="EMBL" id="MFD2415939.1"/>
    </source>
</evidence>
<organism evidence="2 3">
    <name type="scientific">Amycolatopsis pigmentata</name>
    <dbReference type="NCBI Taxonomy" id="450801"/>
    <lineage>
        <taxon>Bacteria</taxon>
        <taxon>Bacillati</taxon>
        <taxon>Actinomycetota</taxon>
        <taxon>Actinomycetes</taxon>
        <taxon>Pseudonocardiales</taxon>
        <taxon>Pseudonocardiaceae</taxon>
        <taxon>Amycolatopsis</taxon>
    </lineage>
</organism>
<sequence length="76" mass="8246">MNIEASRTTLATMSGWHKSSYSNVNACVELNGSLPGCVGMRDSKLGADSPILVFERHEMRAFLLAAKDGEFDNLLA</sequence>
<keyword evidence="3" id="KW-1185">Reference proteome</keyword>
<name>A0ABW5FMW0_9PSEU</name>
<dbReference type="Proteomes" id="UP001597417">
    <property type="component" value="Unassembled WGS sequence"/>
</dbReference>
<accession>A0ABW5FMW0</accession>
<evidence type="ECO:0000259" key="1">
    <source>
        <dbReference type="Pfam" id="PF04149"/>
    </source>
</evidence>